<protein>
    <submittedName>
        <fullName evidence="1">Uncharacterized protein</fullName>
    </submittedName>
</protein>
<dbReference type="EMBL" id="CP126980">
    <property type="protein sequence ID" value="WIN00004.1"/>
    <property type="molecule type" value="Genomic_DNA"/>
</dbReference>
<reference evidence="1 2" key="1">
    <citation type="submission" date="2023-06" db="EMBL/GenBank/DDBJ databases">
        <authorList>
            <person name="Yushchuk O."/>
            <person name="Binda E."/>
            <person name="Ruckert-Reed C."/>
            <person name="Fedorenko V."/>
            <person name="Kalinowski J."/>
            <person name="Marinelli F."/>
        </authorList>
    </citation>
    <scope>NUCLEOTIDE SEQUENCE [LARGE SCALE GENOMIC DNA]</scope>
    <source>
        <strain evidence="1 2">NRRL 3884</strain>
    </source>
</reference>
<proteinExistence type="predicted"/>
<keyword evidence="2" id="KW-1185">Reference proteome</keyword>
<accession>A0ABY8WTN9</accession>
<dbReference type="RefSeq" id="WP_284921462.1">
    <property type="nucleotide sequence ID" value="NZ_CP126980.1"/>
</dbReference>
<dbReference type="Proteomes" id="UP001240150">
    <property type="component" value="Chromosome"/>
</dbReference>
<evidence type="ECO:0000313" key="2">
    <source>
        <dbReference type="Proteomes" id="UP001240150"/>
    </source>
</evidence>
<evidence type="ECO:0000313" key="1">
    <source>
        <dbReference type="EMBL" id="WIN00004.1"/>
    </source>
</evidence>
<sequence>MSRHELEPSADNVSCVFVGWEAPLGTFFAQVYLTTNDSECDAPDFERGGDLMEITDPEQVIKFAAQYARIPADLAATLNADAAREGMHEMPLAVQLMNGIEPEREAINWDEVPIPF</sequence>
<gene>
    <name evidence="1" type="ORF">ACTOB_003677</name>
</gene>
<organism evidence="1 2">
    <name type="scientific">Actinoplanes oblitus</name>
    <dbReference type="NCBI Taxonomy" id="3040509"/>
    <lineage>
        <taxon>Bacteria</taxon>
        <taxon>Bacillati</taxon>
        <taxon>Actinomycetota</taxon>
        <taxon>Actinomycetes</taxon>
        <taxon>Micromonosporales</taxon>
        <taxon>Micromonosporaceae</taxon>
        <taxon>Actinoplanes</taxon>
    </lineage>
</organism>
<name>A0ABY8WTN9_9ACTN</name>